<organism evidence="1 2">
    <name type="scientific">Pluteus cervinus</name>
    <dbReference type="NCBI Taxonomy" id="181527"/>
    <lineage>
        <taxon>Eukaryota</taxon>
        <taxon>Fungi</taxon>
        <taxon>Dikarya</taxon>
        <taxon>Basidiomycota</taxon>
        <taxon>Agaricomycotina</taxon>
        <taxon>Agaricomycetes</taxon>
        <taxon>Agaricomycetidae</taxon>
        <taxon>Agaricales</taxon>
        <taxon>Pluteineae</taxon>
        <taxon>Pluteaceae</taxon>
        <taxon>Pluteus</taxon>
    </lineage>
</organism>
<reference evidence="1 2" key="1">
    <citation type="journal article" date="2019" name="Nat. Ecol. Evol.">
        <title>Megaphylogeny resolves global patterns of mushroom evolution.</title>
        <authorList>
            <person name="Varga T."/>
            <person name="Krizsan K."/>
            <person name="Foldi C."/>
            <person name="Dima B."/>
            <person name="Sanchez-Garcia M."/>
            <person name="Sanchez-Ramirez S."/>
            <person name="Szollosi G.J."/>
            <person name="Szarkandi J.G."/>
            <person name="Papp V."/>
            <person name="Albert L."/>
            <person name="Andreopoulos W."/>
            <person name="Angelini C."/>
            <person name="Antonin V."/>
            <person name="Barry K.W."/>
            <person name="Bougher N.L."/>
            <person name="Buchanan P."/>
            <person name="Buyck B."/>
            <person name="Bense V."/>
            <person name="Catcheside P."/>
            <person name="Chovatia M."/>
            <person name="Cooper J."/>
            <person name="Damon W."/>
            <person name="Desjardin D."/>
            <person name="Finy P."/>
            <person name="Geml J."/>
            <person name="Haridas S."/>
            <person name="Hughes K."/>
            <person name="Justo A."/>
            <person name="Karasinski D."/>
            <person name="Kautmanova I."/>
            <person name="Kiss B."/>
            <person name="Kocsube S."/>
            <person name="Kotiranta H."/>
            <person name="LaButti K.M."/>
            <person name="Lechner B.E."/>
            <person name="Liimatainen K."/>
            <person name="Lipzen A."/>
            <person name="Lukacs Z."/>
            <person name="Mihaltcheva S."/>
            <person name="Morgado L.N."/>
            <person name="Niskanen T."/>
            <person name="Noordeloos M.E."/>
            <person name="Ohm R.A."/>
            <person name="Ortiz-Santana B."/>
            <person name="Ovrebo C."/>
            <person name="Racz N."/>
            <person name="Riley R."/>
            <person name="Savchenko A."/>
            <person name="Shiryaev A."/>
            <person name="Soop K."/>
            <person name="Spirin V."/>
            <person name="Szebenyi C."/>
            <person name="Tomsovsky M."/>
            <person name="Tulloss R.E."/>
            <person name="Uehling J."/>
            <person name="Grigoriev I.V."/>
            <person name="Vagvolgyi C."/>
            <person name="Papp T."/>
            <person name="Martin F.M."/>
            <person name="Miettinen O."/>
            <person name="Hibbett D.S."/>
            <person name="Nagy L.G."/>
        </authorList>
    </citation>
    <scope>NUCLEOTIDE SEQUENCE [LARGE SCALE GENOMIC DNA]</scope>
    <source>
        <strain evidence="1 2">NL-1719</strain>
    </source>
</reference>
<sequence length="407" mass="45327">MAPRVLYPIGFARTSGYTGLLCFTLHWNSILRFFTRFNFLESMQDLSRSLTARNPKTKLHVIRGSPQKVLPIIFEEWGISHLVYEKDTSGCAAVRDRQIKSLASQLGIKVLKVLGHTLYEPEGVVKASGGNPTLYLSSWHSAVKALPPPPRPLPALERLPPPGDTAFHGAMRGAPRDTNRGTVDVDLNQADRISSVACFGELGSPQASTSIRGGETEALRWQLSVYCADTAHLACFAKPQTSPAEFDPPATMQTYMAAVVEPENLEGQLQFREMYYAAEAAEGTTFEGCTGFPWIDAVMRQLRQEGWIHHPARHLVAVNRVYGVKSFPIRFDKTGKLVRKFCPELAKFPDKYIYSPHRAPLKVQEEAECVIGKDYPPPILDERDEKEHCVIPMRAAFTLGCMAPTKK</sequence>
<evidence type="ECO:0000313" key="2">
    <source>
        <dbReference type="Proteomes" id="UP000308600"/>
    </source>
</evidence>
<evidence type="ECO:0000313" key="1">
    <source>
        <dbReference type="EMBL" id="TFK71886.1"/>
    </source>
</evidence>
<gene>
    <name evidence="1" type="ORF">BDN72DRAFT_887445</name>
</gene>
<keyword evidence="2" id="KW-1185">Reference proteome</keyword>
<protein>
    <submittedName>
        <fullName evidence="1">Cryptochrome/photolyase FAD-binding domain-containing protein</fullName>
    </submittedName>
</protein>
<proteinExistence type="predicted"/>
<accession>A0ACD3B271</accession>
<dbReference type="Proteomes" id="UP000308600">
    <property type="component" value="Unassembled WGS sequence"/>
</dbReference>
<dbReference type="EMBL" id="ML208292">
    <property type="protein sequence ID" value="TFK71886.1"/>
    <property type="molecule type" value="Genomic_DNA"/>
</dbReference>
<name>A0ACD3B271_9AGAR</name>